<feature type="domain" description="Thiopeptide-type bacteriocin biosynthesis" evidence="2">
    <location>
        <begin position="643"/>
        <end position="855"/>
    </location>
</feature>
<evidence type="ECO:0000259" key="2">
    <source>
        <dbReference type="Pfam" id="PF14028"/>
    </source>
</evidence>
<accession>A0A1I1B8P0</accession>
<dbReference type="OrthoDB" id="1273722at2"/>
<gene>
    <name evidence="3" type="ORF">SAMN04489723_111120</name>
</gene>
<feature type="domain" description="Lantibiotic dehydratase N-terminal" evidence="1">
    <location>
        <begin position="353"/>
        <end position="552"/>
    </location>
</feature>
<dbReference type="RefSeq" id="WP_092898837.1">
    <property type="nucleotide sequence ID" value="NZ_FOKK01000011.1"/>
</dbReference>
<sequence length="869" mass="102411">MNFLFRSPLFDIDPNDEKDIEENWEQVLEAISISSTSLYQEIVRTAYRNLSPQLKKKVYKYILRGRFRATPFGNFAAVGIGEFSDYPNYNLDLRETSALPSSSNTKKETSSATTSIEYFYLAEECYEKWGRMHFLSYLQEQQHWGLVSLPHTKLLELVKEKLKKHKAITFKEFNGWFEKPEKEFAKEVWGKLLDLGILNSEARVNSSKENWTPSIDLVFNESISIPNSVLITIEDFVQNAGHLFIPSDSPYLDSLKVWFIDKYDDRFPALTLLLKEFEFINSAFLGHSKIRNESESYFDFHLNLASTENVDLKAIIPPKSLEGSIFDLQLVFKLDEQNTILVENTVCNRPFVYFGRFNREKRFFDEEKKIKEAIYQGNSVVYAELRLFETESIGSICHTEQLFEYYITPIKDFSPYAIQLEDIEIGLREDRFILVLKESGKRIIPVVTHPLNGKEISHPLMRLLWELDHANPYRLFTYSYSKYQENKFTPQLNWGEIILQPRKWTVIYSSFNSKDDFNLWAKKNNIPNPILVGYMDRELLLNWNNDVDIEILWAELGKWKKVTLSDPIWIRSTGYRSGKNKPIYPQFVYHHSKPKKEQDIFQFVNSIGRRASDCLYLLFRIPEDECLEFLNYLFCQEVMYVLNKQAIVWYYLVYPSLNDMQVRVRFLNLNQSQKNVLMTLVAKKSDESIFQYEFRDYYPEIKKYGLKDFVKSERIFNLESSFLMNIDGKDSEKALFLDRGQKLELISCLWMTVISRVKLVSPFFEYVKKKIKSSSVSELKNVRNVWASVPTPQDLEVPYLNWMENYTELISSHSYMSTDGKVFPFISNHIHMQINRFFPTERKTMEDLVYYVLYKKLGKAIYSGEKDGD</sequence>
<dbReference type="AlphaFoldDB" id="A0A1I1B8P0"/>
<keyword evidence="4" id="KW-1185">Reference proteome</keyword>
<dbReference type="EMBL" id="FOKK01000011">
    <property type="protein sequence ID" value="SFB46447.1"/>
    <property type="molecule type" value="Genomic_DNA"/>
</dbReference>
<evidence type="ECO:0000313" key="4">
    <source>
        <dbReference type="Proteomes" id="UP000198790"/>
    </source>
</evidence>
<evidence type="ECO:0000259" key="1">
    <source>
        <dbReference type="Pfam" id="PF04738"/>
    </source>
</evidence>
<protein>
    <submittedName>
        <fullName evidence="3">Lantibiotic dehydratase, C terminus</fullName>
    </submittedName>
</protein>
<dbReference type="Proteomes" id="UP000198790">
    <property type="component" value="Unassembled WGS sequence"/>
</dbReference>
<dbReference type="Pfam" id="PF14028">
    <property type="entry name" value="Lant_dehydr_C"/>
    <property type="match status" value="1"/>
</dbReference>
<feature type="domain" description="Lantibiotic dehydratase N-terminal" evidence="1">
    <location>
        <begin position="25"/>
        <end position="85"/>
    </location>
</feature>
<name>A0A1I1B8P0_9BACT</name>
<evidence type="ECO:0000313" key="3">
    <source>
        <dbReference type="EMBL" id="SFB46447.1"/>
    </source>
</evidence>
<proteinExistence type="predicted"/>
<dbReference type="Pfam" id="PF04738">
    <property type="entry name" value="Lant_dehydr_N"/>
    <property type="match status" value="2"/>
</dbReference>
<dbReference type="STRING" id="237018.SAMN04489723_111120"/>
<dbReference type="InterPro" id="IPR023809">
    <property type="entry name" value="Thiopep_bacteriocin_synth_dom"/>
</dbReference>
<reference evidence="3 4" key="1">
    <citation type="submission" date="2016-10" db="EMBL/GenBank/DDBJ databases">
        <authorList>
            <person name="de Groot N.N."/>
        </authorList>
    </citation>
    <scope>NUCLEOTIDE SEQUENCE [LARGE SCALE GENOMIC DNA]</scope>
    <source>
        <strain evidence="3 4">DSM 23399</strain>
    </source>
</reference>
<organism evidence="3 4">
    <name type="scientific">Algoriphagus aquimarinus</name>
    <dbReference type="NCBI Taxonomy" id="237018"/>
    <lineage>
        <taxon>Bacteria</taxon>
        <taxon>Pseudomonadati</taxon>
        <taxon>Bacteroidota</taxon>
        <taxon>Cytophagia</taxon>
        <taxon>Cytophagales</taxon>
        <taxon>Cyclobacteriaceae</taxon>
        <taxon>Algoriphagus</taxon>
    </lineage>
</organism>
<dbReference type="InterPro" id="IPR006827">
    <property type="entry name" value="Lant_deHydtase_N"/>
</dbReference>